<feature type="non-terminal residue" evidence="1">
    <location>
        <position position="70"/>
    </location>
</feature>
<proteinExistence type="predicted"/>
<dbReference type="EMBL" id="LAZR01065205">
    <property type="protein sequence ID" value="KKK56013.1"/>
    <property type="molecule type" value="Genomic_DNA"/>
</dbReference>
<name>A0A0F8WHD8_9ZZZZ</name>
<evidence type="ECO:0000313" key="1">
    <source>
        <dbReference type="EMBL" id="KKK56013.1"/>
    </source>
</evidence>
<gene>
    <name evidence="1" type="ORF">LCGC14_3068770</name>
</gene>
<sequence length="70" mass="8164">MTVKQIFDKLETFDKSDRAKYVGALWKQLCPVSKSTLLDFQQGFDSKKGMEEFFKEQARQIKNCIQLEIG</sequence>
<protein>
    <submittedName>
        <fullName evidence="1">Uncharacterized protein</fullName>
    </submittedName>
</protein>
<reference evidence="1" key="1">
    <citation type="journal article" date="2015" name="Nature">
        <title>Complex archaea that bridge the gap between prokaryotes and eukaryotes.</title>
        <authorList>
            <person name="Spang A."/>
            <person name="Saw J.H."/>
            <person name="Jorgensen S.L."/>
            <person name="Zaremba-Niedzwiedzka K."/>
            <person name="Martijn J."/>
            <person name="Lind A.E."/>
            <person name="van Eijk R."/>
            <person name="Schleper C."/>
            <person name="Guy L."/>
            <person name="Ettema T.J."/>
        </authorList>
    </citation>
    <scope>NUCLEOTIDE SEQUENCE</scope>
</reference>
<comment type="caution">
    <text evidence="1">The sequence shown here is derived from an EMBL/GenBank/DDBJ whole genome shotgun (WGS) entry which is preliminary data.</text>
</comment>
<organism evidence="1">
    <name type="scientific">marine sediment metagenome</name>
    <dbReference type="NCBI Taxonomy" id="412755"/>
    <lineage>
        <taxon>unclassified sequences</taxon>
        <taxon>metagenomes</taxon>
        <taxon>ecological metagenomes</taxon>
    </lineage>
</organism>
<dbReference type="AlphaFoldDB" id="A0A0F8WHD8"/>
<accession>A0A0F8WHD8</accession>